<dbReference type="GO" id="GO:0046872">
    <property type="term" value="F:metal ion binding"/>
    <property type="evidence" value="ECO:0007669"/>
    <property type="project" value="UniProtKB-KW"/>
</dbReference>
<dbReference type="SMART" id="SM00926">
    <property type="entry name" value="Molybdop_Fe4S4"/>
    <property type="match status" value="1"/>
</dbReference>
<dbReference type="Pfam" id="PF00384">
    <property type="entry name" value="Molybdopterin"/>
    <property type="match status" value="1"/>
</dbReference>
<keyword evidence="2" id="KW-0004">4Fe-4S</keyword>
<dbReference type="GO" id="GO:0043546">
    <property type="term" value="F:molybdopterin cofactor binding"/>
    <property type="evidence" value="ECO:0007669"/>
    <property type="project" value="InterPro"/>
</dbReference>
<dbReference type="FunFam" id="3.30.70.20:FF:000035">
    <property type="entry name" value="Iron hydrogenase 1"/>
    <property type="match status" value="1"/>
</dbReference>
<dbReference type="RefSeq" id="WP_093384034.1">
    <property type="nucleotide sequence ID" value="NZ_FOTW01000005.1"/>
</dbReference>
<dbReference type="PROSITE" id="PS51669">
    <property type="entry name" value="4FE4S_MOW_BIS_MGD"/>
    <property type="match status" value="1"/>
</dbReference>
<evidence type="ECO:0000256" key="5">
    <source>
        <dbReference type="ARBA" id="ARBA00023002"/>
    </source>
</evidence>
<organism evidence="11 12">
    <name type="scientific">Rugamonas rubra</name>
    <dbReference type="NCBI Taxonomy" id="758825"/>
    <lineage>
        <taxon>Bacteria</taxon>
        <taxon>Pseudomonadati</taxon>
        <taxon>Pseudomonadota</taxon>
        <taxon>Betaproteobacteria</taxon>
        <taxon>Burkholderiales</taxon>
        <taxon>Oxalobacteraceae</taxon>
        <taxon>Telluria group</taxon>
        <taxon>Rugamonas</taxon>
    </lineage>
</organism>
<dbReference type="PROSITE" id="PS51085">
    <property type="entry name" value="2FE2S_FER_2"/>
    <property type="match status" value="1"/>
</dbReference>
<dbReference type="PANTHER" id="PTHR43105">
    <property type="entry name" value="RESPIRATORY NITRATE REDUCTASE"/>
    <property type="match status" value="1"/>
</dbReference>
<dbReference type="GO" id="GO:0051539">
    <property type="term" value="F:4 iron, 4 sulfur cluster binding"/>
    <property type="evidence" value="ECO:0007669"/>
    <property type="project" value="UniProtKB-KW"/>
</dbReference>
<dbReference type="InterPro" id="IPR006656">
    <property type="entry name" value="Mopterin_OxRdtase"/>
</dbReference>
<sequence>MSPRASRPAGAPLSFELNGRQVAADAGETLLEVADREGVAIPRLCHRDGMADVGNCRACMVEIAGERVLAPSCCRHPAEGMRVSTDSARAVAAQKLVLELLLADMPATAHGRRNELDEWAAALGVGRPRFAPRVQPPRDLSHAAIAVNLDACIQCTRCVRACRDEQVNDVIGLAFRGDRAAIVFDMADAMGESSCVACGECVQACPTGALAPARGAALAEADQQVASVCPYCGVGCQLTYHVSDNRIAHVEGRDGPANHGRLCVKGRYGFDYANHPQRLTVPLVRRADAPPKRGDAEMDPSRVMELFREASWDEALALAGGGLARLRDSHGKGALAGFGSAKGSNEEAYLFQKLVRTGFGSNNVDHCTRLCHASSVAALLEGIGSAAVSNPVRDVAKAEVVIVIGANPSVNHPVAATWIKNAVRGGTRLIVCDPRRSELSRLAHRYLQFTPDTDVALLNAMMHVIVAEDLVDRDFIAARTVGYAELERNVAAYSPELMAPICGVPAETIRYVARLYASSKASMILWGMGISQHVHGTDNARCLIALALMTGQIGRPGTGLHPLRGQNNVQGASDAGLIPMMYPDYQRVDNPAARARFERAWGVALDPRPGLTVVEVMHAITRGEVRGMYIMGENPAMSDPDANHARASLAALQHLVVQDIFLTETAYLADVILPASAFPEKTGSFTNTDRLVQMGRQALQPPGQARQDLWIIVEMAKRLGLDWRYSGPAEVFEEMRRTMPSIAGISWERLEREHAVTYPCLHEGDPGEAVVFTASFPRETGRARFVPADIIPADERPDADYPLVLITGRQLEHWHTGSMTRRSAVLDALEPDPVALVHPLDLAALGGRPGDVLTLESRRGRVALYARADDSSPRGAVFVPFCYYEAAINKLTNAALDPFGKIPEFKYCAVRATLGGTLAAQGSFGGGQVLDALGEGPTAEPQP</sequence>
<dbReference type="Gene3D" id="3.40.50.740">
    <property type="match status" value="1"/>
</dbReference>
<evidence type="ECO:0000256" key="3">
    <source>
        <dbReference type="ARBA" id="ARBA00022723"/>
    </source>
</evidence>
<evidence type="ECO:0000259" key="10">
    <source>
        <dbReference type="PROSITE" id="PS51669"/>
    </source>
</evidence>
<dbReference type="SUPFAM" id="SSF53706">
    <property type="entry name" value="Formate dehydrogenase/DMSO reductase, domains 1-3"/>
    <property type="match status" value="1"/>
</dbReference>
<gene>
    <name evidence="11" type="ORF">SAMN02982985_00836</name>
</gene>
<dbReference type="STRING" id="758825.SAMN02982985_00836"/>
<name>A0A1I4IZE9_9BURK</name>
<dbReference type="Gene3D" id="3.40.228.10">
    <property type="entry name" value="Dimethylsulfoxide Reductase, domain 2"/>
    <property type="match status" value="1"/>
</dbReference>
<evidence type="ECO:0000313" key="11">
    <source>
        <dbReference type="EMBL" id="SFL59343.1"/>
    </source>
</evidence>
<dbReference type="PROSITE" id="PS00490">
    <property type="entry name" value="MOLYBDOPTERIN_PROK_2"/>
    <property type="match status" value="1"/>
</dbReference>
<comment type="similarity">
    <text evidence="1">In the C-terminal section; belongs to the prokaryotic molybdopterin-containing oxidoreductase family.</text>
</comment>
<dbReference type="SUPFAM" id="SSF54862">
    <property type="entry name" value="4Fe-4S ferredoxins"/>
    <property type="match status" value="1"/>
</dbReference>
<dbReference type="InterPro" id="IPR017896">
    <property type="entry name" value="4Fe4S_Fe-S-bd"/>
</dbReference>
<dbReference type="Pfam" id="PF13510">
    <property type="entry name" value="Fer2_4"/>
    <property type="match status" value="1"/>
</dbReference>
<dbReference type="InterPro" id="IPR006657">
    <property type="entry name" value="MoPterin_dinucl-bd_dom"/>
</dbReference>
<evidence type="ECO:0000256" key="7">
    <source>
        <dbReference type="ARBA" id="ARBA00023014"/>
    </source>
</evidence>
<dbReference type="SUPFAM" id="SSF50692">
    <property type="entry name" value="ADC-like"/>
    <property type="match status" value="1"/>
</dbReference>
<keyword evidence="3" id="KW-0479">Metal-binding</keyword>
<evidence type="ECO:0000259" key="8">
    <source>
        <dbReference type="PROSITE" id="PS51085"/>
    </source>
</evidence>
<keyword evidence="6" id="KW-0408">Iron</keyword>
<dbReference type="OrthoDB" id="9810782at2"/>
<dbReference type="FunFam" id="2.20.25.90:FF:000001">
    <property type="entry name" value="Formate dehydrogenase subunit alpha"/>
    <property type="match status" value="1"/>
</dbReference>
<keyword evidence="12" id="KW-1185">Reference proteome</keyword>
<dbReference type="PANTHER" id="PTHR43105:SF14">
    <property type="entry name" value="FORMATE DEHYDROGENASE H"/>
    <property type="match status" value="1"/>
</dbReference>
<dbReference type="InterPro" id="IPR017900">
    <property type="entry name" value="4Fe4S_Fe_S_CS"/>
</dbReference>
<dbReference type="GO" id="GO:1990204">
    <property type="term" value="C:oxidoreductase complex"/>
    <property type="evidence" value="ECO:0007669"/>
    <property type="project" value="UniProtKB-ARBA"/>
</dbReference>
<dbReference type="InterPro" id="IPR036010">
    <property type="entry name" value="2Fe-2S_ferredoxin-like_sf"/>
</dbReference>
<evidence type="ECO:0000256" key="2">
    <source>
        <dbReference type="ARBA" id="ARBA00022485"/>
    </source>
</evidence>
<dbReference type="Proteomes" id="UP000199470">
    <property type="component" value="Unassembled WGS sequence"/>
</dbReference>
<dbReference type="InterPro" id="IPR001041">
    <property type="entry name" value="2Fe-2S_ferredoxin-type"/>
</dbReference>
<dbReference type="CDD" id="cd02753">
    <property type="entry name" value="MopB_Formate-Dh-H"/>
    <property type="match status" value="1"/>
</dbReference>
<feature type="domain" description="2Fe-2S ferredoxin-type" evidence="8">
    <location>
        <begin position="11"/>
        <end position="89"/>
    </location>
</feature>
<dbReference type="CDD" id="cd00207">
    <property type="entry name" value="fer2"/>
    <property type="match status" value="1"/>
</dbReference>
<dbReference type="Gene3D" id="2.20.25.90">
    <property type="entry name" value="ADC-like domains"/>
    <property type="match status" value="1"/>
</dbReference>
<dbReference type="Gene3D" id="2.40.40.20">
    <property type="match status" value="1"/>
</dbReference>
<feature type="domain" description="4Fe-4S Mo/W bis-MGD-type" evidence="10">
    <location>
        <begin position="222"/>
        <end position="277"/>
    </location>
</feature>
<dbReference type="PROSITE" id="PS51379">
    <property type="entry name" value="4FE4S_FER_2"/>
    <property type="match status" value="2"/>
</dbReference>
<dbReference type="InterPro" id="IPR006655">
    <property type="entry name" value="Mopterin_OxRdtase_prok_CS"/>
</dbReference>
<dbReference type="Pfam" id="PF12838">
    <property type="entry name" value="Fer4_7"/>
    <property type="match status" value="1"/>
</dbReference>
<dbReference type="InterPro" id="IPR041924">
    <property type="entry name" value="Formate_Dh-H_N"/>
</dbReference>
<dbReference type="SUPFAM" id="SSF54292">
    <property type="entry name" value="2Fe-2S ferredoxin-like"/>
    <property type="match status" value="1"/>
</dbReference>
<dbReference type="EMBL" id="FOTW01000005">
    <property type="protein sequence ID" value="SFL59343.1"/>
    <property type="molecule type" value="Genomic_DNA"/>
</dbReference>
<keyword evidence="5" id="KW-0560">Oxidoreductase</keyword>
<dbReference type="PROSITE" id="PS00198">
    <property type="entry name" value="4FE4S_FER_1"/>
    <property type="match status" value="1"/>
</dbReference>
<dbReference type="CDD" id="cd02790">
    <property type="entry name" value="MopB_CT_Formate-Dh_H"/>
    <property type="match status" value="1"/>
</dbReference>
<dbReference type="InterPro" id="IPR009010">
    <property type="entry name" value="Asp_de-COase-like_dom_sf"/>
</dbReference>
<dbReference type="GO" id="GO:0022904">
    <property type="term" value="P:respiratory electron transport chain"/>
    <property type="evidence" value="ECO:0007669"/>
    <property type="project" value="TreeGrafter"/>
</dbReference>
<dbReference type="PIRSF" id="PIRSF036643">
    <property type="entry name" value="FDH_alpha"/>
    <property type="match status" value="1"/>
</dbReference>
<evidence type="ECO:0000256" key="4">
    <source>
        <dbReference type="ARBA" id="ARBA00022737"/>
    </source>
</evidence>
<proteinExistence type="inferred from homology"/>
<keyword evidence="4" id="KW-0677">Repeat</keyword>
<protein>
    <submittedName>
        <fullName evidence="11">Formate dehydrogenase major subunit</fullName>
    </submittedName>
</protein>
<dbReference type="InterPro" id="IPR050123">
    <property type="entry name" value="Prok_molybdopt-oxidoreductase"/>
</dbReference>
<dbReference type="Pfam" id="PF01568">
    <property type="entry name" value="Molydop_binding"/>
    <property type="match status" value="1"/>
</dbReference>
<feature type="domain" description="4Fe-4S ferredoxin-type" evidence="9">
    <location>
        <begin position="143"/>
        <end position="172"/>
    </location>
</feature>
<feature type="domain" description="4Fe-4S ferredoxin-type" evidence="9">
    <location>
        <begin position="186"/>
        <end position="215"/>
    </location>
</feature>
<reference evidence="11 12" key="1">
    <citation type="submission" date="2016-10" db="EMBL/GenBank/DDBJ databases">
        <authorList>
            <person name="de Groot N.N."/>
        </authorList>
    </citation>
    <scope>NUCLEOTIDE SEQUENCE [LARGE SCALE GENOMIC DNA]</scope>
    <source>
        <strain evidence="11 12">ATCC 43154</strain>
    </source>
</reference>
<dbReference type="GO" id="GO:0008863">
    <property type="term" value="F:formate dehydrogenase (NAD+) activity"/>
    <property type="evidence" value="ECO:0007669"/>
    <property type="project" value="InterPro"/>
</dbReference>
<dbReference type="AlphaFoldDB" id="A0A1I4IZE9"/>
<dbReference type="GO" id="GO:0003954">
    <property type="term" value="F:NADH dehydrogenase activity"/>
    <property type="evidence" value="ECO:0007669"/>
    <property type="project" value="TreeGrafter"/>
</dbReference>
<evidence type="ECO:0000259" key="9">
    <source>
        <dbReference type="PROSITE" id="PS51379"/>
    </source>
</evidence>
<dbReference type="Pfam" id="PF04879">
    <property type="entry name" value="Molybdop_Fe4S4"/>
    <property type="match status" value="1"/>
</dbReference>
<evidence type="ECO:0000313" key="12">
    <source>
        <dbReference type="Proteomes" id="UP000199470"/>
    </source>
</evidence>
<dbReference type="InterPro" id="IPR041925">
    <property type="entry name" value="CT_Formate-Dh_H"/>
</dbReference>
<keyword evidence="7" id="KW-0411">Iron-sulfur</keyword>
<dbReference type="NCBIfam" id="TIGR01591">
    <property type="entry name" value="Fdh-alpha"/>
    <property type="match status" value="1"/>
</dbReference>
<dbReference type="GO" id="GO:0016020">
    <property type="term" value="C:membrane"/>
    <property type="evidence" value="ECO:0007669"/>
    <property type="project" value="TreeGrafter"/>
</dbReference>
<dbReference type="Gene3D" id="3.30.70.20">
    <property type="match status" value="1"/>
</dbReference>
<evidence type="ECO:0000256" key="1">
    <source>
        <dbReference type="ARBA" id="ARBA00007023"/>
    </source>
</evidence>
<dbReference type="InterPro" id="IPR006963">
    <property type="entry name" value="Mopterin_OxRdtase_4Fe-4S_dom"/>
</dbReference>
<dbReference type="InterPro" id="IPR006478">
    <property type="entry name" value="Formate_DH_asu"/>
</dbReference>
<accession>A0A1I4IZE9</accession>
<dbReference type="Gene3D" id="3.10.20.740">
    <property type="match status" value="1"/>
</dbReference>
<evidence type="ECO:0000256" key="6">
    <source>
        <dbReference type="ARBA" id="ARBA00023004"/>
    </source>
</evidence>
<dbReference type="GO" id="GO:0015942">
    <property type="term" value="P:formate metabolic process"/>
    <property type="evidence" value="ECO:0007669"/>
    <property type="project" value="InterPro"/>
</dbReference>